<evidence type="ECO:0000313" key="2">
    <source>
        <dbReference type="Proteomes" id="UP000752297"/>
    </source>
</evidence>
<protein>
    <submittedName>
        <fullName evidence="1">Uncharacterized protein</fullName>
    </submittedName>
</protein>
<sequence length="79" mass="8675">MARAKKTVEASTSSRWFRVSGDKFDWSPRRGYTVAYKYGHIGFGTRACIARGLELGVIELIEPPEGAKVGKDGRVTLGD</sequence>
<proteinExistence type="predicted"/>
<reference evidence="1 2" key="1">
    <citation type="submission" date="2021-06" db="EMBL/GenBank/DDBJ databases">
        <title>Falsochrobactrum tianjin sp.nov., a new petroleum-degrading bacteria isolated from oily soils.</title>
        <authorList>
            <person name="Chen G."/>
            <person name="Chen H."/>
            <person name="Tian J."/>
            <person name="Qing J."/>
            <person name="Zhong L."/>
            <person name="Ma W."/>
            <person name="Song Y."/>
            <person name="Cui X."/>
            <person name="Yan B."/>
        </authorList>
    </citation>
    <scope>NUCLEOTIDE SEQUENCE [LARGE SCALE GENOMIC DNA]</scope>
    <source>
        <strain evidence="1 2">TDYN1</strain>
    </source>
</reference>
<keyword evidence="2" id="KW-1185">Reference proteome</keyword>
<accession>A0A949PP47</accession>
<evidence type="ECO:0000313" key="1">
    <source>
        <dbReference type="EMBL" id="MBV2144242.1"/>
    </source>
</evidence>
<dbReference type="AlphaFoldDB" id="A0A949PP47"/>
<dbReference type="Proteomes" id="UP000752297">
    <property type="component" value="Unassembled WGS sequence"/>
</dbReference>
<dbReference type="EMBL" id="JAHRVA010000005">
    <property type="protein sequence ID" value="MBV2144242.1"/>
    <property type="molecule type" value="Genomic_DNA"/>
</dbReference>
<name>A0A949PP47_9HYPH</name>
<organism evidence="1 2">
    <name type="scientific">Falsochrobactrum tianjinense</name>
    <dbReference type="NCBI Taxonomy" id="2706015"/>
    <lineage>
        <taxon>Bacteria</taxon>
        <taxon>Pseudomonadati</taxon>
        <taxon>Pseudomonadota</taxon>
        <taxon>Alphaproteobacteria</taxon>
        <taxon>Hyphomicrobiales</taxon>
        <taxon>Brucellaceae</taxon>
        <taxon>Falsochrobactrum</taxon>
    </lineage>
</organism>
<comment type="caution">
    <text evidence="1">The sequence shown here is derived from an EMBL/GenBank/DDBJ whole genome shotgun (WGS) entry which is preliminary data.</text>
</comment>
<dbReference type="RefSeq" id="WP_217678243.1">
    <property type="nucleotide sequence ID" value="NZ_JAHRVA010000005.1"/>
</dbReference>
<gene>
    <name evidence="1" type="ORF">KUG47_12130</name>
</gene>